<dbReference type="InterPro" id="IPR006501">
    <property type="entry name" value="Pectinesterase_inhib_dom"/>
</dbReference>
<dbReference type="Pfam" id="PF04043">
    <property type="entry name" value="PMEI"/>
    <property type="match status" value="1"/>
</dbReference>
<feature type="chain" id="PRO_5013338137" evidence="4">
    <location>
        <begin position="27"/>
        <end position="177"/>
    </location>
</feature>
<dbReference type="InterPro" id="IPR052421">
    <property type="entry name" value="PCW_Enzyme_Inhibitor"/>
</dbReference>
<comment type="caution">
    <text evidence="6">The sequence shown here is derived from an EMBL/GenBank/DDBJ whole genome shotgun (WGS) entry which is preliminary data.</text>
</comment>
<evidence type="ECO:0000256" key="3">
    <source>
        <dbReference type="ARBA" id="ARBA00038471"/>
    </source>
</evidence>
<dbReference type="PANTHER" id="PTHR36710:SF4">
    <property type="entry name" value="PLANT INVERTASE_PECTIN METHYLESTERASE INHIBITOR SUPERFAMILY PROTEIN"/>
    <property type="match status" value="1"/>
</dbReference>
<evidence type="ECO:0000256" key="2">
    <source>
        <dbReference type="ARBA" id="ARBA00023157"/>
    </source>
</evidence>
<dbReference type="GO" id="GO:0046910">
    <property type="term" value="F:pectinesterase inhibitor activity"/>
    <property type="evidence" value="ECO:0007669"/>
    <property type="project" value="InterPro"/>
</dbReference>
<evidence type="ECO:0000259" key="5">
    <source>
        <dbReference type="SMART" id="SM00856"/>
    </source>
</evidence>
<dbReference type="Proteomes" id="UP000187406">
    <property type="component" value="Unassembled WGS sequence"/>
</dbReference>
<dbReference type="PANTHER" id="PTHR36710">
    <property type="entry name" value="PECTINESTERASE INHIBITOR-LIKE"/>
    <property type="match status" value="1"/>
</dbReference>
<dbReference type="InterPro" id="IPR035513">
    <property type="entry name" value="Invertase/methylesterase_inhib"/>
</dbReference>
<dbReference type="AlphaFoldDB" id="A0A1Q3BUR4"/>
<dbReference type="SMART" id="SM00856">
    <property type="entry name" value="PMEI"/>
    <property type="match status" value="1"/>
</dbReference>
<dbReference type="Gene3D" id="1.20.140.40">
    <property type="entry name" value="Invertase/pectin methylesterase inhibitor family protein"/>
    <property type="match status" value="1"/>
</dbReference>
<proteinExistence type="inferred from homology"/>
<dbReference type="CDD" id="cd15797">
    <property type="entry name" value="PMEI"/>
    <property type="match status" value="1"/>
</dbReference>
<feature type="signal peptide" evidence="4">
    <location>
        <begin position="1"/>
        <end position="26"/>
    </location>
</feature>
<protein>
    <submittedName>
        <fullName evidence="6">PMEI domain-containing protein</fullName>
    </submittedName>
</protein>
<evidence type="ECO:0000256" key="4">
    <source>
        <dbReference type="SAM" id="SignalP"/>
    </source>
</evidence>
<name>A0A1Q3BUR4_CEPFO</name>
<evidence type="ECO:0000313" key="6">
    <source>
        <dbReference type="EMBL" id="GAV71659.1"/>
    </source>
</evidence>
<keyword evidence="7" id="KW-1185">Reference proteome</keyword>
<keyword evidence="1 4" id="KW-0732">Signal</keyword>
<evidence type="ECO:0000313" key="7">
    <source>
        <dbReference type="Proteomes" id="UP000187406"/>
    </source>
</evidence>
<evidence type="ECO:0000256" key="1">
    <source>
        <dbReference type="ARBA" id="ARBA00022729"/>
    </source>
</evidence>
<dbReference type="EMBL" id="BDDD01000931">
    <property type="protein sequence ID" value="GAV71659.1"/>
    <property type="molecule type" value="Genomic_DNA"/>
</dbReference>
<organism evidence="6 7">
    <name type="scientific">Cephalotus follicularis</name>
    <name type="common">Albany pitcher plant</name>
    <dbReference type="NCBI Taxonomy" id="3775"/>
    <lineage>
        <taxon>Eukaryota</taxon>
        <taxon>Viridiplantae</taxon>
        <taxon>Streptophyta</taxon>
        <taxon>Embryophyta</taxon>
        <taxon>Tracheophyta</taxon>
        <taxon>Spermatophyta</taxon>
        <taxon>Magnoliopsida</taxon>
        <taxon>eudicotyledons</taxon>
        <taxon>Gunneridae</taxon>
        <taxon>Pentapetalae</taxon>
        <taxon>rosids</taxon>
        <taxon>fabids</taxon>
        <taxon>Oxalidales</taxon>
        <taxon>Cephalotaceae</taxon>
        <taxon>Cephalotus</taxon>
    </lineage>
</organism>
<accession>A0A1Q3BUR4</accession>
<dbReference type="OrthoDB" id="764172at2759"/>
<comment type="similarity">
    <text evidence="3">Belongs to the PMEI family.</text>
</comment>
<dbReference type="FunCoup" id="A0A1Q3BUR4">
    <property type="interactions" value="8"/>
</dbReference>
<feature type="domain" description="Pectinesterase inhibitor" evidence="5">
    <location>
        <begin position="26"/>
        <end position="167"/>
    </location>
</feature>
<dbReference type="InterPro" id="IPR034086">
    <property type="entry name" value="PMEI_plant"/>
</dbReference>
<dbReference type="InParanoid" id="A0A1Q3BUR4"/>
<keyword evidence="2" id="KW-1015">Disulfide bond</keyword>
<dbReference type="NCBIfam" id="TIGR01614">
    <property type="entry name" value="PME_inhib"/>
    <property type="match status" value="1"/>
</dbReference>
<gene>
    <name evidence="6" type="ORF">CFOL_v3_15149</name>
</gene>
<dbReference type="SUPFAM" id="SSF101148">
    <property type="entry name" value="Plant invertase/pectin methylesterase inhibitor"/>
    <property type="match status" value="1"/>
</dbReference>
<reference evidence="7" key="1">
    <citation type="submission" date="2016-04" db="EMBL/GenBank/DDBJ databases">
        <title>Cephalotus genome sequencing.</title>
        <authorList>
            <person name="Fukushima K."/>
            <person name="Hasebe M."/>
            <person name="Fang X."/>
        </authorList>
    </citation>
    <scope>NUCLEOTIDE SEQUENCE [LARGE SCALE GENOMIC DNA]</scope>
    <source>
        <strain evidence="7">cv. St1</strain>
    </source>
</reference>
<sequence>MVSSFESSSIVASIILLFLLVTPSSCTNNTISELCGNTRDPAYCQEFMRYLPATDLKALAKTVISIAHNSASRTQLYIGWLAKHAINPQLKQHYMTCSKYYTESLREIDLAQKYLASGDYKGVNIVAGAMDNAGYCDIEIRKPPADSSLLNRANRELENICSIIMAIASELIHHVNA</sequence>